<dbReference type="AlphaFoldDB" id="A0AAW0V5W9"/>
<proteinExistence type="predicted"/>
<sequence length="81" mass="9396">MLLLTGHSQGFTDQASADQIREEHLLHTLRCRDVMQGACWLYTSRCPMRPRGSDRVCSPKRVTIRTLEDRNLREATRSHQT</sequence>
<organism evidence="1 2">
    <name type="scientific">Scylla paramamosain</name>
    <name type="common">Mud crab</name>
    <dbReference type="NCBI Taxonomy" id="85552"/>
    <lineage>
        <taxon>Eukaryota</taxon>
        <taxon>Metazoa</taxon>
        <taxon>Ecdysozoa</taxon>
        <taxon>Arthropoda</taxon>
        <taxon>Crustacea</taxon>
        <taxon>Multicrustacea</taxon>
        <taxon>Malacostraca</taxon>
        <taxon>Eumalacostraca</taxon>
        <taxon>Eucarida</taxon>
        <taxon>Decapoda</taxon>
        <taxon>Pleocyemata</taxon>
        <taxon>Brachyura</taxon>
        <taxon>Eubrachyura</taxon>
        <taxon>Portunoidea</taxon>
        <taxon>Portunidae</taxon>
        <taxon>Portuninae</taxon>
        <taxon>Scylla</taxon>
    </lineage>
</organism>
<evidence type="ECO:0000313" key="1">
    <source>
        <dbReference type="EMBL" id="KAK8407246.1"/>
    </source>
</evidence>
<name>A0AAW0V5W9_SCYPA</name>
<evidence type="ECO:0000313" key="2">
    <source>
        <dbReference type="Proteomes" id="UP001487740"/>
    </source>
</evidence>
<dbReference type="Proteomes" id="UP001487740">
    <property type="component" value="Unassembled WGS sequence"/>
</dbReference>
<dbReference type="EMBL" id="JARAKH010000001">
    <property type="protein sequence ID" value="KAK8407246.1"/>
    <property type="molecule type" value="Genomic_DNA"/>
</dbReference>
<accession>A0AAW0V5W9</accession>
<protein>
    <submittedName>
        <fullName evidence="1">Uncharacterized protein</fullName>
    </submittedName>
</protein>
<reference evidence="1 2" key="1">
    <citation type="submission" date="2023-03" db="EMBL/GenBank/DDBJ databases">
        <title>High-quality genome of Scylla paramamosain provides insights in environmental adaptation.</title>
        <authorList>
            <person name="Zhang L."/>
        </authorList>
    </citation>
    <scope>NUCLEOTIDE SEQUENCE [LARGE SCALE GENOMIC DNA]</scope>
    <source>
        <strain evidence="1">LZ_2023a</strain>
        <tissue evidence="1">Muscle</tissue>
    </source>
</reference>
<gene>
    <name evidence="1" type="ORF">O3P69_002061</name>
</gene>
<keyword evidence="2" id="KW-1185">Reference proteome</keyword>
<comment type="caution">
    <text evidence="1">The sequence shown here is derived from an EMBL/GenBank/DDBJ whole genome shotgun (WGS) entry which is preliminary data.</text>
</comment>